<dbReference type="InParanoid" id="A0A078A0L7"/>
<keyword evidence="1" id="KW-0521">NADP</keyword>
<proteinExistence type="predicted"/>
<evidence type="ECO:0000313" key="5">
    <source>
        <dbReference type="Proteomes" id="UP000039865"/>
    </source>
</evidence>
<dbReference type="EMBL" id="CCKQ01003865">
    <property type="protein sequence ID" value="CDW75003.1"/>
    <property type="molecule type" value="Genomic_DNA"/>
</dbReference>
<evidence type="ECO:0000313" key="4">
    <source>
        <dbReference type="EMBL" id="CDW75003.1"/>
    </source>
</evidence>
<dbReference type="GO" id="GO:0070402">
    <property type="term" value="F:NADPH binding"/>
    <property type="evidence" value="ECO:0007669"/>
    <property type="project" value="TreeGrafter"/>
</dbReference>
<gene>
    <name evidence="4" type="primary">Contig11091.g11855</name>
    <name evidence="4" type="ORF">STYLEM_3988</name>
</gene>
<dbReference type="Gene3D" id="3.40.50.720">
    <property type="entry name" value="NAD(P)-binding Rossmann-like Domain"/>
    <property type="match status" value="1"/>
</dbReference>
<dbReference type="InterPro" id="IPR013154">
    <property type="entry name" value="ADH-like_N"/>
</dbReference>
<name>A0A078A0L7_STYLE</name>
<dbReference type="PANTHER" id="PTHR48106:SF18">
    <property type="entry name" value="QUINONE OXIDOREDUCTASE PIG3"/>
    <property type="match status" value="1"/>
</dbReference>
<keyword evidence="5" id="KW-1185">Reference proteome</keyword>
<dbReference type="GO" id="GO:0016651">
    <property type="term" value="F:oxidoreductase activity, acting on NAD(P)H"/>
    <property type="evidence" value="ECO:0007669"/>
    <property type="project" value="TreeGrafter"/>
</dbReference>
<evidence type="ECO:0000256" key="1">
    <source>
        <dbReference type="ARBA" id="ARBA00022857"/>
    </source>
</evidence>
<dbReference type="OMA" id="LQTHYHK"/>
<sequence length="327" mass="36461">MESSGKQQSVKYLNGAFDLVEEDVPQPGKGQVLIEVHYSTVNPYDRIMHGINKAEGYVMGSDGCGIIVAVGEGVDATLIGKKAAFLGGGWSRYAVSNLDFTVLFNHDDFDLKQGANTYVNPFTVTAMLDFAKKNNASAVIQMAASSALAKQMLRLSQKEGIETVNIVRKDDQVKDLQENLGAKYVLNQESPSFLEDLQKVLDEVKPTVLFECVGGELPGEIFKRMAAKSFMVVYGNLSKQKVAFEPTEFHWSDKQIVGLMMFRWVSSLPLDERRKWFDYVAEDLYNGGKIFGSKIAKEVPIEQWREALPDSEKVASEGKYLINCKRQ</sequence>
<organism evidence="4 5">
    <name type="scientific">Stylonychia lemnae</name>
    <name type="common">Ciliate</name>
    <dbReference type="NCBI Taxonomy" id="5949"/>
    <lineage>
        <taxon>Eukaryota</taxon>
        <taxon>Sar</taxon>
        <taxon>Alveolata</taxon>
        <taxon>Ciliophora</taxon>
        <taxon>Intramacronucleata</taxon>
        <taxon>Spirotrichea</taxon>
        <taxon>Stichotrichia</taxon>
        <taxon>Sporadotrichida</taxon>
        <taxon>Oxytrichidae</taxon>
        <taxon>Stylonychinae</taxon>
        <taxon>Stylonychia</taxon>
    </lineage>
</organism>
<dbReference type="SUPFAM" id="SSF50129">
    <property type="entry name" value="GroES-like"/>
    <property type="match status" value="1"/>
</dbReference>
<protein>
    <submittedName>
        <fullName evidence="4">Zinc-binding dehydrogenase family protein</fullName>
    </submittedName>
</protein>
<dbReference type="SUPFAM" id="SSF51735">
    <property type="entry name" value="NAD(P)-binding Rossmann-fold domains"/>
    <property type="match status" value="1"/>
</dbReference>
<dbReference type="InterPro" id="IPR011032">
    <property type="entry name" value="GroES-like_sf"/>
</dbReference>
<feature type="domain" description="Alcohol dehydrogenase-like N-terminal" evidence="3">
    <location>
        <begin position="28"/>
        <end position="84"/>
    </location>
</feature>
<dbReference type="Gene3D" id="3.90.180.10">
    <property type="entry name" value="Medium-chain alcohol dehydrogenases, catalytic domain"/>
    <property type="match status" value="1"/>
</dbReference>
<evidence type="ECO:0000259" key="3">
    <source>
        <dbReference type="Pfam" id="PF08240"/>
    </source>
</evidence>
<dbReference type="PANTHER" id="PTHR48106">
    <property type="entry name" value="QUINONE OXIDOREDUCTASE PIG3-RELATED"/>
    <property type="match status" value="1"/>
</dbReference>
<reference evidence="4 5" key="1">
    <citation type="submission" date="2014-06" db="EMBL/GenBank/DDBJ databases">
        <authorList>
            <person name="Swart Estienne"/>
        </authorList>
    </citation>
    <scope>NUCLEOTIDE SEQUENCE [LARGE SCALE GENOMIC DNA]</scope>
    <source>
        <strain evidence="4 5">130c</strain>
    </source>
</reference>
<dbReference type="Pfam" id="PF08240">
    <property type="entry name" value="ADH_N"/>
    <property type="match status" value="1"/>
</dbReference>
<dbReference type="OrthoDB" id="7482721at2759"/>
<keyword evidence="2" id="KW-0560">Oxidoreductase</keyword>
<evidence type="ECO:0000256" key="2">
    <source>
        <dbReference type="ARBA" id="ARBA00023002"/>
    </source>
</evidence>
<dbReference type="AlphaFoldDB" id="A0A078A0L7"/>
<dbReference type="InterPro" id="IPR036291">
    <property type="entry name" value="NAD(P)-bd_dom_sf"/>
</dbReference>
<dbReference type="Proteomes" id="UP000039865">
    <property type="component" value="Unassembled WGS sequence"/>
</dbReference>
<accession>A0A078A0L7</accession>